<organism evidence="2 3">
    <name type="scientific">Funneliformis geosporum</name>
    <dbReference type="NCBI Taxonomy" id="1117311"/>
    <lineage>
        <taxon>Eukaryota</taxon>
        <taxon>Fungi</taxon>
        <taxon>Fungi incertae sedis</taxon>
        <taxon>Mucoromycota</taxon>
        <taxon>Glomeromycotina</taxon>
        <taxon>Glomeromycetes</taxon>
        <taxon>Glomerales</taxon>
        <taxon>Glomeraceae</taxon>
        <taxon>Funneliformis</taxon>
    </lineage>
</organism>
<dbReference type="AlphaFoldDB" id="A0A9W4T9D0"/>
<dbReference type="EMBL" id="CAMKVN010016958">
    <property type="protein sequence ID" value="CAI2197737.1"/>
    <property type="molecule type" value="Genomic_DNA"/>
</dbReference>
<evidence type="ECO:0000256" key="1">
    <source>
        <dbReference type="SAM" id="MobiDB-lite"/>
    </source>
</evidence>
<dbReference type="Proteomes" id="UP001153678">
    <property type="component" value="Unassembled WGS sequence"/>
</dbReference>
<gene>
    <name evidence="2" type="ORF">FWILDA_LOCUS18225</name>
</gene>
<sequence>EAWDEQFARHRNIAFKKFTRRLPNISEQIKNKQFDIFSESTKFGPMEHNSLLESLADPGDGYTVPTENPTTQEMDATSDISTQEGNASVTPLVLSDDLQRIHDKLSTSSRYIVN</sequence>
<reference evidence="2" key="1">
    <citation type="submission" date="2022-08" db="EMBL/GenBank/DDBJ databases">
        <authorList>
            <person name="Kallberg Y."/>
            <person name="Tangrot J."/>
            <person name="Rosling A."/>
        </authorList>
    </citation>
    <scope>NUCLEOTIDE SEQUENCE</scope>
    <source>
        <strain evidence="2">Wild A</strain>
    </source>
</reference>
<feature type="region of interest" description="Disordered" evidence="1">
    <location>
        <begin position="51"/>
        <end position="87"/>
    </location>
</feature>
<comment type="caution">
    <text evidence="2">The sequence shown here is derived from an EMBL/GenBank/DDBJ whole genome shotgun (WGS) entry which is preliminary data.</text>
</comment>
<dbReference type="OrthoDB" id="10557515at2759"/>
<evidence type="ECO:0000313" key="3">
    <source>
        <dbReference type="Proteomes" id="UP001153678"/>
    </source>
</evidence>
<evidence type="ECO:0000313" key="2">
    <source>
        <dbReference type="EMBL" id="CAI2197737.1"/>
    </source>
</evidence>
<protein>
    <submittedName>
        <fullName evidence="2">5875_t:CDS:1</fullName>
    </submittedName>
</protein>
<accession>A0A9W4T9D0</accession>
<feature type="non-terminal residue" evidence="2">
    <location>
        <position position="114"/>
    </location>
</feature>
<name>A0A9W4T9D0_9GLOM</name>
<feature type="compositionally biased region" description="Polar residues" evidence="1">
    <location>
        <begin position="65"/>
        <end position="87"/>
    </location>
</feature>
<keyword evidence="3" id="KW-1185">Reference proteome</keyword>
<proteinExistence type="predicted"/>